<dbReference type="EMBL" id="GISG01177984">
    <property type="protein sequence ID" value="MBA4653206.1"/>
    <property type="molecule type" value="Transcribed_RNA"/>
</dbReference>
<organism evidence="1">
    <name type="scientific">Opuntia streptacantha</name>
    <name type="common">Prickly pear cactus</name>
    <name type="synonym">Opuntia cardona</name>
    <dbReference type="NCBI Taxonomy" id="393608"/>
    <lineage>
        <taxon>Eukaryota</taxon>
        <taxon>Viridiplantae</taxon>
        <taxon>Streptophyta</taxon>
        <taxon>Embryophyta</taxon>
        <taxon>Tracheophyta</taxon>
        <taxon>Spermatophyta</taxon>
        <taxon>Magnoliopsida</taxon>
        <taxon>eudicotyledons</taxon>
        <taxon>Gunneridae</taxon>
        <taxon>Pentapetalae</taxon>
        <taxon>Caryophyllales</taxon>
        <taxon>Cactineae</taxon>
        <taxon>Cactaceae</taxon>
        <taxon>Opuntioideae</taxon>
        <taxon>Opuntia</taxon>
    </lineage>
</organism>
<dbReference type="EMBL" id="GISG01177986">
    <property type="protein sequence ID" value="MBA4653208.1"/>
    <property type="molecule type" value="Transcribed_RNA"/>
</dbReference>
<sequence length="127" mass="14228">MLMQLLASDAALFIIVWPALFITCLTYQTVSLEPKKNTLDVTIACSLCARFCGRFQVLALRLDKLQVLFDFSGVRAAMSQVKWPLPVMLSRPVNDGYGNVIREQVTEHKGMKEGCHKQACHCQCSYG</sequence>
<evidence type="ECO:0000313" key="1">
    <source>
        <dbReference type="EMBL" id="MBA4653206.1"/>
    </source>
</evidence>
<dbReference type="EMBL" id="GISG01177985">
    <property type="protein sequence ID" value="MBA4653207.1"/>
    <property type="molecule type" value="Transcribed_RNA"/>
</dbReference>
<reference evidence="1" key="2">
    <citation type="submission" date="2020-07" db="EMBL/GenBank/DDBJ databases">
        <authorList>
            <person name="Vera ALvarez R."/>
            <person name="Arias-Moreno D.M."/>
            <person name="Jimenez-Jacinto V."/>
            <person name="Jimenez-Bremont J.F."/>
            <person name="Swaminathan K."/>
            <person name="Moose S.P."/>
            <person name="Guerrero-Gonzalez M.L."/>
            <person name="Marino-Ramirez L."/>
            <person name="Landsman D."/>
            <person name="Rodriguez-Kessler M."/>
            <person name="Delgado-Sanchez P."/>
        </authorList>
    </citation>
    <scope>NUCLEOTIDE SEQUENCE</scope>
    <source>
        <tissue evidence="1">Cladode</tissue>
    </source>
</reference>
<dbReference type="EMBL" id="GISG01177983">
    <property type="protein sequence ID" value="MBA4653205.1"/>
    <property type="molecule type" value="Transcribed_RNA"/>
</dbReference>
<accession>A0A7C9DZK8</accession>
<reference evidence="1" key="1">
    <citation type="journal article" date="2013" name="J. Plant Res.">
        <title>Effect of fungi and light on seed germination of three Opuntia species from semiarid lands of central Mexico.</title>
        <authorList>
            <person name="Delgado-Sanchez P."/>
            <person name="Jimenez-Bremont J.F."/>
            <person name="Guerrero-Gonzalez Mde L."/>
            <person name="Flores J."/>
        </authorList>
    </citation>
    <scope>NUCLEOTIDE SEQUENCE</scope>
    <source>
        <tissue evidence="1">Cladode</tissue>
    </source>
</reference>
<name>A0A7C9DZK8_OPUST</name>
<dbReference type="AlphaFoldDB" id="A0A7C9DZK8"/>
<protein>
    <submittedName>
        <fullName evidence="1">Uncharacterized protein</fullName>
    </submittedName>
</protein>
<proteinExistence type="predicted"/>